<dbReference type="Gene3D" id="2.130.10.10">
    <property type="entry name" value="YVTN repeat-like/Quinoprotein amine dehydrogenase"/>
    <property type="match status" value="1"/>
</dbReference>
<dbReference type="Proteomes" id="UP000001950">
    <property type="component" value="Chromosome 1"/>
</dbReference>
<dbReference type="VEuPathDB" id="PiroplasmaDB:TA21425"/>
<dbReference type="RefSeq" id="XP_954444.1">
    <property type="nucleotide sequence ID" value="XM_949351.1"/>
</dbReference>
<organism evidence="1 2">
    <name type="scientific">Theileria annulata</name>
    <dbReference type="NCBI Taxonomy" id="5874"/>
    <lineage>
        <taxon>Eukaryota</taxon>
        <taxon>Sar</taxon>
        <taxon>Alveolata</taxon>
        <taxon>Apicomplexa</taxon>
        <taxon>Aconoidasida</taxon>
        <taxon>Piroplasmida</taxon>
        <taxon>Theileriidae</taxon>
        <taxon>Theileria</taxon>
    </lineage>
</organism>
<evidence type="ECO:0000313" key="2">
    <source>
        <dbReference type="Proteomes" id="UP000001950"/>
    </source>
</evidence>
<proteinExistence type="predicted"/>
<gene>
    <name evidence="1" type="ORF">TA21425</name>
</gene>
<dbReference type="OrthoDB" id="366152at2759"/>
<name>Q4UGM2_THEAN</name>
<reference evidence="1 2" key="1">
    <citation type="journal article" date="2005" name="Science">
        <title>Genome of the host-cell transforming parasite Theileria annulata compared with T. parva.</title>
        <authorList>
            <person name="Pain A."/>
            <person name="Renauld H."/>
            <person name="Berriman M."/>
            <person name="Murphy L."/>
            <person name="Yeats C.A."/>
            <person name="Weir W."/>
            <person name="Kerhornou A."/>
            <person name="Aslett M."/>
            <person name="Bishop R."/>
            <person name="Bouchier C."/>
            <person name="Cochet M."/>
            <person name="Coulson R.M.R."/>
            <person name="Cronin A."/>
            <person name="de Villiers E.P."/>
            <person name="Fraser A."/>
            <person name="Fosker N."/>
            <person name="Gardner M."/>
            <person name="Goble A."/>
            <person name="Griffiths-Jones S."/>
            <person name="Harris D.E."/>
            <person name="Katzer F."/>
            <person name="Larke N."/>
            <person name="Lord A."/>
            <person name="Maser P."/>
            <person name="McKellar S."/>
            <person name="Mooney P."/>
            <person name="Morton F."/>
            <person name="Nene V."/>
            <person name="O'Neil S."/>
            <person name="Price C."/>
            <person name="Quail M.A."/>
            <person name="Rabbinowitsch E."/>
            <person name="Rawlings N.D."/>
            <person name="Rutter S."/>
            <person name="Saunders D."/>
            <person name="Seeger K."/>
            <person name="Shah T."/>
            <person name="Squares R."/>
            <person name="Squares S."/>
            <person name="Tivey A."/>
            <person name="Walker A.R."/>
            <person name="Woodward J."/>
            <person name="Dobbelaere D.A.E."/>
            <person name="Langsley G."/>
            <person name="Rajandream M.A."/>
            <person name="McKeever D."/>
            <person name="Shiels B."/>
            <person name="Tait A."/>
            <person name="Barrell B.G."/>
            <person name="Hall N."/>
        </authorList>
    </citation>
    <scope>NUCLEOTIDE SEQUENCE [LARGE SCALE GENOMIC DNA]</scope>
    <source>
        <strain evidence="2">Ankara</strain>
    </source>
</reference>
<dbReference type="GeneID" id="3863443"/>
<protein>
    <recommendedName>
        <fullName evidence="3">WD domain, G-beta repeat</fullName>
    </recommendedName>
</protein>
<dbReference type="AlphaFoldDB" id="Q4UGM2"/>
<evidence type="ECO:0000313" key="1">
    <source>
        <dbReference type="EMBL" id="CAI73767.1"/>
    </source>
</evidence>
<sequence>MLNDNHTSSNIFSQLNSTNNESLDIFISHENDGEIVVKYNFSVKPLEVYSKCTNPLNGSLSKNVMCDFFVNCDGQIRDIDLLHTLVYSQLENTLLILVAVNSTSHYFTNEDNYYTFLQLYYLNFDPKNPENIQNNSLNLLSLFPIKSDYCVQLKWLQVNYDTGFLFAVLLFKSGKVKIARFNVNSLSNLFKSNQIHQKVLELEFVWGHTQNVTYTNKINCFDISYKVVESLITLVCGTNDGFLLIWDFNLNLFNSKTNSIDSEDVVEVDSEVVNSFKTLAILTGVNNTLVYRGILSLNFIPFPNSFILSIGTFSKGIILWDIRCNCDGELRTYNNITKPVNKVSWSRNSQYLFGCTSSGLCIDWQNNPTAMSINSTKLTKEKTNSVWENICWSADSSDDTLSFVFDSGEHIQLLTSNLNKRNMYNGFTLYKWDLIKQQNDEVDVYKCSDSMIGSLNYSMKNKFIKDLNYSRKVGISIRKFTSSSNSYNMELSDQNPLKVRSKIFSLNTYFYNILHLP</sequence>
<accession>Q4UGM2</accession>
<dbReference type="InterPro" id="IPR015943">
    <property type="entry name" value="WD40/YVTN_repeat-like_dom_sf"/>
</dbReference>
<dbReference type="OMA" id="SHYFTNE"/>
<keyword evidence="2" id="KW-1185">Reference proteome</keyword>
<dbReference type="InterPro" id="IPR036322">
    <property type="entry name" value="WD40_repeat_dom_sf"/>
</dbReference>
<dbReference type="eggNOG" id="ENOG502QXC0">
    <property type="taxonomic scope" value="Eukaryota"/>
</dbReference>
<dbReference type="KEGG" id="tan:TA21425"/>
<dbReference type="EMBL" id="CR940347">
    <property type="protein sequence ID" value="CAI73767.1"/>
    <property type="molecule type" value="Genomic_DNA"/>
</dbReference>
<dbReference type="SUPFAM" id="SSF50978">
    <property type="entry name" value="WD40 repeat-like"/>
    <property type="match status" value="1"/>
</dbReference>
<dbReference type="InParanoid" id="Q4UGM2"/>
<evidence type="ECO:0008006" key="3">
    <source>
        <dbReference type="Google" id="ProtNLM"/>
    </source>
</evidence>